<feature type="transmembrane region" description="Helical" evidence="6">
    <location>
        <begin position="282"/>
        <end position="299"/>
    </location>
</feature>
<evidence type="ECO:0000256" key="5">
    <source>
        <dbReference type="ARBA" id="ARBA00023136"/>
    </source>
</evidence>
<feature type="transmembrane region" description="Helical" evidence="6">
    <location>
        <begin position="351"/>
        <end position="368"/>
    </location>
</feature>
<gene>
    <name evidence="8" type="ORF">RN606_04795</name>
</gene>
<dbReference type="SMART" id="SM00849">
    <property type="entry name" value="Lactamase_B"/>
    <property type="match status" value="1"/>
</dbReference>
<keyword evidence="3 6" id="KW-0812">Transmembrane</keyword>
<dbReference type="SUPFAM" id="SSF56281">
    <property type="entry name" value="Metallo-hydrolase/oxidoreductase"/>
    <property type="match status" value="1"/>
</dbReference>
<evidence type="ECO:0000256" key="6">
    <source>
        <dbReference type="SAM" id="Phobius"/>
    </source>
</evidence>
<comment type="subcellular location">
    <subcellularLocation>
        <location evidence="1">Cell membrane</location>
        <topology evidence="1">Multi-pass membrane protein</topology>
    </subcellularLocation>
</comment>
<evidence type="ECO:0000313" key="8">
    <source>
        <dbReference type="EMBL" id="WNM25468.1"/>
    </source>
</evidence>
<dbReference type="InterPro" id="IPR001279">
    <property type="entry name" value="Metallo-B-lactamas"/>
</dbReference>
<dbReference type="EMBL" id="CP134879">
    <property type="protein sequence ID" value="WNM25468.1"/>
    <property type="molecule type" value="Genomic_DNA"/>
</dbReference>
<dbReference type="PANTHER" id="PTHR30619">
    <property type="entry name" value="DNA INTERNALIZATION/COMPETENCE PROTEIN COMEC/REC2"/>
    <property type="match status" value="1"/>
</dbReference>
<dbReference type="PANTHER" id="PTHR30619:SF1">
    <property type="entry name" value="RECOMBINATION PROTEIN 2"/>
    <property type="match status" value="1"/>
</dbReference>
<dbReference type="GO" id="GO:0005886">
    <property type="term" value="C:plasma membrane"/>
    <property type="evidence" value="ECO:0007669"/>
    <property type="project" value="UniProtKB-SubCell"/>
</dbReference>
<dbReference type="InterPro" id="IPR052159">
    <property type="entry name" value="Competence_DNA_uptake"/>
</dbReference>
<keyword evidence="9" id="KW-1185">Reference proteome</keyword>
<evidence type="ECO:0000256" key="3">
    <source>
        <dbReference type="ARBA" id="ARBA00022692"/>
    </source>
</evidence>
<feature type="transmembrane region" description="Helical" evidence="6">
    <location>
        <begin position="475"/>
        <end position="495"/>
    </location>
</feature>
<accession>A0AA96J8W3</accession>
<feature type="transmembrane region" description="Helical" evidence="6">
    <location>
        <begin position="443"/>
        <end position="463"/>
    </location>
</feature>
<dbReference type="Pfam" id="PF03772">
    <property type="entry name" value="Competence"/>
    <property type="match status" value="1"/>
</dbReference>
<proteinExistence type="predicted"/>
<keyword evidence="2" id="KW-1003">Cell membrane</keyword>
<protein>
    <submittedName>
        <fullName evidence="8">ComEC/Rec2 family competence protein</fullName>
    </submittedName>
</protein>
<evidence type="ECO:0000313" key="9">
    <source>
        <dbReference type="Proteomes" id="UP001304125"/>
    </source>
</evidence>
<dbReference type="NCBIfam" id="TIGR00360">
    <property type="entry name" value="ComEC_N-term"/>
    <property type="match status" value="1"/>
</dbReference>
<feature type="transmembrane region" description="Helical" evidence="6">
    <location>
        <begin position="380"/>
        <end position="401"/>
    </location>
</feature>
<organism evidence="8 9">
    <name type="scientific">Demequina capsici</name>
    <dbReference type="NCBI Taxonomy" id="3075620"/>
    <lineage>
        <taxon>Bacteria</taxon>
        <taxon>Bacillati</taxon>
        <taxon>Actinomycetota</taxon>
        <taxon>Actinomycetes</taxon>
        <taxon>Micrococcales</taxon>
        <taxon>Demequinaceae</taxon>
        <taxon>Demequina</taxon>
    </lineage>
</organism>
<sequence length="789" mass="78372">MTPRHDLRLVPSALVAWACAAAVSYGEARVAALASGALAAATLAATVYRRTVAAALLLPTVAAGAVLLVGGARIGAEEPLAAHTGSSDAVWCAVAASDPQPTEPDRFSGEARVRVDLDVTAVGHASALPEDGNADVCHADGAAGALPSASGRVVVVAGGAWAAVHAGDRLQVTGALEPAGPGRTVALAWDPRLISSAPPTGAARVVAAVRERFRDVTAVLDDEVRGLVRGLVIGDTTEMPAAQADDMRAVGLTHLTAVSGTHFAVVSGLLGVALRRLRLRRVGRAAGLMLGMLAFSMLVLPQPSVMRALAMATVGAAAALWGRPAQAMPALAAAVLCLLAWDPHLATEPGMLLSVSAVCGIVLLAPALRRSLSRPFGSGAAAALSVPLAAQLACAPVLVLLRPAFSLWTVPANIAAAPLAAPVIALGAVSVVAAAVGCPGTALMVRVLGMFTIPIARLAHLLASWPGASLPWPPGAAGLVGSAALLLGVSVAVAAKPRFVRIAGAVLVVAVALWGFRGGWVAGTTSVPADWAIVVCDVGQGDMTVVRAGQDSAVVIDTGPGGGAAECLRALGVRHVSLLVLTHPHADHDGAIGEIAQVADIRAAWWSAAATGTAGRRAAAALDALDVTAAVPEAGTSVSVGQAGLTVLPTDGTAGHAPADPDDESAVNDQSLALVAQSGGVTALLLGDLERGSQDDLARAGGPWTVDLVKVAHHGSASQSEALAARVDATVAAVSVGADNSYGHPSASAVDLYGATGATVVRTDLCGIIALTSQGGIAVSSGCPTPMAG</sequence>
<feature type="domain" description="Metallo-beta-lactamase" evidence="7">
    <location>
        <begin position="540"/>
        <end position="739"/>
    </location>
</feature>
<keyword evidence="4 6" id="KW-1133">Transmembrane helix</keyword>
<dbReference type="RefSeq" id="WP_313500445.1">
    <property type="nucleotide sequence ID" value="NZ_CP134879.1"/>
</dbReference>
<dbReference type="InterPro" id="IPR036866">
    <property type="entry name" value="RibonucZ/Hydroxyglut_hydro"/>
</dbReference>
<evidence type="ECO:0000256" key="2">
    <source>
        <dbReference type="ARBA" id="ARBA00022475"/>
    </source>
</evidence>
<feature type="transmembrane region" description="Helical" evidence="6">
    <location>
        <begin position="502"/>
        <end position="520"/>
    </location>
</feature>
<feature type="transmembrane region" description="Helical" evidence="6">
    <location>
        <begin position="413"/>
        <end position="436"/>
    </location>
</feature>
<dbReference type="AlphaFoldDB" id="A0AA96J8W3"/>
<evidence type="ECO:0000259" key="7">
    <source>
        <dbReference type="SMART" id="SM00849"/>
    </source>
</evidence>
<dbReference type="InterPro" id="IPR004477">
    <property type="entry name" value="ComEC_N"/>
</dbReference>
<dbReference type="Pfam" id="PF00753">
    <property type="entry name" value="Lactamase_B"/>
    <property type="match status" value="1"/>
</dbReference>
<dbReference type="Proteomes" id="UP001304125">
    <property type="component" value="Chromosome"/>
</dbReference>
<dbReference type="Gene3D" id="3.60.15.10">
    <property type="entry name" value="Ribonuclease Z/Hydroxyacylglutathione hydrolase-like"/>
    <property type="match status" value="1"/>
</dbReference>
<name>A0AA96J8W3_9MICO</name>
<feature type="transmembrane region" description="Helical" evidence="6">
    <location>
        <begin position="55"/>
        <end position="76"/>
    </location>
</feature>
<reference evidence="8 9" key="1">
    <citation type="submission" date="2023-09" db="EMBL/GenBank/DDBJ databases">
        <title>Demequina sp. a novel bacteria isolated from Capsicum annuum.</title>
        <authorList>
            <person name="Humaira Z."/>
            <person name="Lee J."/>
            <person name="Cho D."/>
        </authorList>
    </citation>
    <scope>NUCLEOTIDE SEQUENCE [LARGE SCALE GENOMIC DNA]</scope>
    <source>
        <strain evidence="8 9">OYTSA14</strain>
    </source>
</reference>
<evidence type="ECO:0000256" key="1">
    <source>
        <dbReference type="ARBA" id="ARBA00004651"/>
    </source>
</evidence>
<keyword evidence="5 6" id="KW-0472">Membrane</keyword>
<evidence type="ECO:0000256" key="4">
    <source>
        <dbReference type="ARBA" id="ARBA00022989"/>
    </source>
</evidence>